<keyword evidence="6" id="KW-0227">DNA damage</keyword>
<reference evidence="15" key="1">
    <citation type="submission" date="2013-02" db="EMBL/GenBank/DDBJ databases">
        <authorList>
            <consortium name="The Broad Institute Genome Sequencing Platform"/>
            <person name="Cuomo C."/>
            <person name="Becnel J."/>
            <person name="Sanscrainte N."/>
            <person name="Walker B."/>
            <person name="Young S.K."/>
            <person name="Zeng Q."/>
            <person name="Gargeya S."/>
            <person name="Fitzgerald M."/>
            <person name="Haas B."/>
            <person name="Abouelleil A."/>
            <person name="Alvarado L."/>
            <person name="Arachchi H.M."/>
            <person name="Berlin A.M."/>
            <person name="Chapman S.B."/>
            <person name="Dewar J."/>
            <person name="Goldberg J."/>
            <person name="Griggs A."/>
            <person name="Gujja S."/>
            <person name="Hansen M."/>
            <person name="Howarth C."/>
            <person name="Imamovic A."/>
            <person name="Larimer J."/>
            <person name="McCowan C."/>
            <person name="Murphy C."/>
            <person name="Neiman D."/>
            <person name="Pearson M."/>
            <person name="Priest M."/>
            <person name="Roberts A."/>
            <person name="Saif S."/>
            <person name="Shea T."/>
            <person name="Sisk P."/>
            <person name="Sykes S."/>
            <person name="Wortman J."/>
            <person name="Nusbaum C."/>
            <person name="Birren B."/>
        </authorList>
    </citation>
    <scope>NUCLEOTIDE SEQUENCE [LARGE SCALE GENOMIC DNA]</scope>
    <source>
        <strain evidence="15">PRA339</strain>
    </source>
</reference>
<gene>
    <name evidence="14" type="ORF">H312_02684</name>
</gene>
<evidence type="ECO:0000256" key="9">
    <source>
        <dbReference type="ARBA" id="ARBA00023204"/>
    </source>
</evidence>
<dbReference type="VEuPathDB" id="MicrosporidiaDB:H312_02684"/>
<dbReference type="PANTHER" id="PTHR10211">
    <property type="entry name" value="DEOXYRIBODIPYRIMIDINE PHOTOLYASE"/>
    <property type="match status" value="1"/>
</dbReference>
<comment type="similarity">
    <text evidence="2">Belongs to the DNA photolyase class-2 family.</text>
</comment>
<dbReference type="PANTHER" id="PTHR10211:SF0">
    <property type="entry name" value="DEOXYRIBODIPYRIMIDINE PHOTO-LYASE"/>
    <property type="match status" value="1"/>
</dbReference>
<comment type="cofactor">
    <cofactor evidence="1">
        <name>FAD</name>
        <dbReference type="ChEBI" id="CHEBI:57692"/>
    </cofactor>
</comment>
<feature type="domain" description="Photolyase/cryptochrome alpha/beta" evidence="13">
    <location>
        <begin position="14"/>
        <end position="144"/>
    </location>
</feature>
<dbReference type="SUPFAM" id="SSF48173">
    <property type="entry name" value="Cryptochrome/photolyase FAD-binding domain"/>
    <property type="match status" value="1"/>
</dbReference>
<dbReference type="InterPro" id="IPR052219">
    <property type="entry name" value="Photolyase_Class-2"/>
</dbReference>
<name>A0A059EYV1_9MICR</name>
<evidence type="ECO:0000256" key="6">
    <source>
        <dbReference type="ARBA" id="ARBA00022763"/>
    </source>
</evidence>
<keyword evidence="8" id="KW-0238">DNA-binding</keyword>
<dbReference type="PROSITE" id="PS51645">
    <property type="entry name" value="PHR_CRY_ALPHA_BETA"/>
    <property type="match status" value="1"/>
</dbReference>
<keyword evidence="5" id="KW-0285">Flavoprotein</keyword>
<proteinExistence type="inferred from homology"/>
<evidence type="ECO:0000256" key="7">
    <source>
        <dbReference type="ARBA" id="ARBA00022827"/>
    </source>
</evidence>
<evidence type="ECO:0000256" key="8">
    <source>
        <dbReference type="ARBA" id="ARBA00023125"/>
    </source>
</evidence>
<evidence type="ECO:0000313" key="14">
    <source>
        <dbReference type="EMBL" id="KCZ79929.1"/>
    </source>
</evidence>
<comment type="catalytic activity">
    <reaction evidence="12">
        <text>cyclobutadipyrimidine (in DNA) = 2 pyrimidine residues (in DNA).</text>
        <dbReference type="EC" id="4.1.99.3"/>
    </reaction>
</comment>
<evidence type="ECO:0000256" key="1">
    <source>
        <dbReference type="ARBA" id="ARBA00001974"/>
    </source>
</evidence>
<dbReference type="EMBL" id="KK365218">
    <property type="protein sequence ID" value="KCZ79929.1"/>
    <property type="molecule type" value="Genomic_DNA"/>
</dbReference>
<dbReference type="Proteomes" id="UP000030655">
    <property type="component" value="Unassembled WGS sequence"/>
</dbReference>
<dbReference type="GO" id="GO:0003904">
    <property type="term" value="F:deoxyribodipyrimidine photo-lyase activity"/>
    <property type="evidence" value="ECO:0007669"/>
    <property type="project" value="UniProtKB-EC"/>
</dbReference>
<evidence type="ECO:0000256" key="3">
    <source>
        <dbReference type="ARBA" id="ARBA00013149"/>
    </source>
</evidence>
<keyword evidence="9" id="KW-0234">DNA repair</keyword>
<protein>
    <recommendedName>
        <fullName evidence="4">Deoxyribodipyrimidine photo-lyase</fullName>
        <ecNumber evidence="3">4.1.99.3</ecNumber>
    </recommendedName>
    <alternativeName>
        <fullName evidence="11">DNA photolyase</fullName>
    </alternativeName>
</protein>
<dbReference type="FunFam" id="1.10.579.10:FF:000002">
    <property type="entry name" value="Deoxyribodipyrimidine photolyase"/>
    <property type="match status" value="1"/>
</dbReference>
<dbReference type="InterPro" id="IPR006050">
    <property type="entry name" value="DNA_photolyase_N"/>
</dbReference>
<dbReference type="STRING" id="1288291.A0A059EYV1"/>
<dbReference type="SUPFAM" id="SSF52425">
    <property type="entry name" value="Cryptochrome/photolyase, N-terminal domain"/>
    <property type="match status" value="1"/>
</dbReference>
<dbReference type="Gene3D" id="1.25.40.80">
    <property type="match status" value="1"/>
</dbReference>
<keyword evidence="7" id="KW-0274">FAD</keyword>
<dbReference type="Pfam" id="PF00875">
    <property type="entry name" value="DNA_photolyase"/>
    <property type="match status" value="1"/>
</dbReference>
<accession>A0A059EYV1</accession>
<dbReference type="HOGENOM" id="CLU_026342_2_1_1"/>
<keyword evidence="10" id="KW-0456">Lyase</keyword>
<evidence type="ECO:0000256" key="11">
    <source>
        <dbReference type="ARBA" id="ARBA00031671"/>
    </source>
</evidence>
<dbReference type="OrthoDB" id="496749at2759"/>
<evidence type="ECO:0000259" key="13">
    <source>
        <dbReference type="PROSITE" id="PS51645"/>
    </source>
</evidence>
<dbReference type="EC" id="4.1.99.3" evidence="3"/>
<dbReference type="Gene3D" id="3.40.50.620">
    <property type="entry name" value="HUPs"/>
    <property type="match status" value="1"/>
</dbReference>
<sequence>MNRSEILCDAPSKENTLYLMRRDQRIVENHCIELAYEFSAKNIYVMYDYGSIVKNNKQTKFILQGMSEVLKQANDLNLYFTINFAEDSDQLAVKDFIKKNKIDSIIVDFCPLRQSLEYVKKLTKYCNTNKIRLIRCDSHNMVPCFKLTQYKRTGKSVKADLYKHWSEYYKAFKELKEYKFNKNVEKFNKETEQNFNKYFEKFNEESLGAGKKGKKLKIGMESGKGKENSSIDYHTGGYSNGMKELSIFFEERFSEYDAFRNNPDKDVLSNLSPWIHCGQISSLKVIQLAMKRFSPSNVNLDTFLNEVFVWKETADHFCYHEKNYDNLEGALPWAKETLTVHKKDKRAKIYTLSELENGLTSDEYWNAGQKQMVITGKMHGYVRMYWAKTLLQWSKTPEEALERAFYLNDKYSIDGNDPNGYLGIMWSICGSMDQGWAEREIIGKIRAMKPCKTKKYVNNWADKNIEDYIY</sequence>
<dbReference type="GO" id="GO:0003677">
    <property type="term" value="F:DNA binding"/>
    <property type="evidence" value="ECO:0007669"/>
    <property type="project" value="UniProtKB-KW"/>
</dbReference>
<dbReference type="GO" id="GO:0000719">
    <property type="term" value="P:photoreactive repair"/>
    <property type="evidence" value="ECO:0007669"/>
    <property type="project" value="TreeGrafter"/>
</dbReference>
<dbReference type="InterPro" id="IPR036134">
    <property type="entry name" value="Crypto/Photolyase_FAD-like_sf"/>
</dbReference>
<dbReference type="InterPro" id="IPR036155">
    <property type="entry name" value="Crypto/Photolyase_N_sf"/>
</dbReference>
<keyword evidence="15" id="KW-1185">Reference proteome</keyword>
<dbReference type="Gene3D" id="1.10.579.10">
    <property type="entry name" value="DNA Cyclobutane Dipyrimidine Photolyase, subunit A, domain 3"/>
    <property type="match status" value="1"/>
</dbReference>
<evidence type="ECO:0000313" key="15">
    <source>
        <dbReference type="Proteomes" id="UP000030655"/>
    </source>
</evidence>
<dbReference type="InterPro" id="IPR014729">
    <property type="entry name" value="Rossmann-like_a/b/a_fold"/>
</dbReference>
<organism evidence="14 15">
    <name type="scientific">Anncaliia algerae PRA339</name>
    <dbReference type="NCBI Taxonomy" id="1288291"/>
    <lineage>
        <taxon>Eukaryota</taxon>
        <taxon>Fungi</taxon>
        <taxon>Fungi incertae sedis</taxon>
        <taxon>Microsporidia</taxon>
        <taxon>Tubulinosematoidea</taxon>
        <taxon>Tubulinosematidae</taxon>
        <taxon>Anncaliia</taxon>
    </lineage>
</organism>
<reference evidence="14 15" key="2">
    <citation type="submission" date="2014-03" db="EMBL/GenBank/DDBJ databases">
        <title>The Genome Sequence of Anncaliia algerae insect isolate PRA339.</title>
        <authorList>
            <consortium name="The Broad Institute Genome Sequencing Platform"/>
            <consortium name="The Broad Institute Genome Sequencing Center for Infectious Disease"/>
            <person name="Cuomo C."/>
            <person name="Becnel J."/>
            <person name="Sanscrainte N."/>
            <person name="Walker B."/>
            <person name="Young S.K."/>
            <person name="Zeng Q."/>
            <person name="Gargeya S."/>
            <person name="Fitzgerald M."/>
            <person name="Haas B."/>
            <person name="Abouelleil A."/>
            <person name="Alvarado L."/>
            <person name="Arachchi H.M."/>
            <person name="Berlin A.M."/>
            <person name="Chapman S.B."/>
            <person name="Dewar J."/>
            <person name="Goldberg J."/>
            <person name="Griggs A."/>
            <person name="Gujja S."/>
            <person name="Hansen M."/>
            <person name="Howarth C."/>
            <person name="Imamovic A."/>
            <person name="Larimer J."/>
            <person name="McCowan C."/>
            <person name="Murphy C."/>
            <person name="Neiman D."/>
            <person name="Pearson M."/>
            <person name="Priest M."/>
            <person name="Roberts A."/>
            <person name="Saif S."/>
            <person name="Shea T."/>
            <person name="Sisk P."/>
            <person name="Sykes S."/>
            <person name="Wortman J."/>
            <person name="Nusbaum C."/>
            <person name="Birren B."/>
        </authorList>
    </citation>
    <scope>NUCLEOTIDE SEQUENCE [LARGE SCALE GENOMIC DNA]</scope>
    <source>
        <strain evidence="14 15">PRA339</strain>
    </source>
</reference>
<evidence type="ECO:0000256" key="4">
    <source>
        <dbReference type="ARBA" id="ARBA00014046"/>
    </source>
</evidence>
<dbReference type="AlphaFoldDB" id="A0A059EYV1"/>
<evidence type="ECO:0000256" key="10">
    <source>
        <dbReference type="ARBA" id="ARBA00023239"/>
    </source>
</evidence>
<evidence type="ECO:0000256" key="5">
    <source>
        <dbReference type="ARBA" id="ARBA00022630"/>
    </source>
</evidence>
<evidence type="ECO:0000256" key="12">
    <source>
        <dbReference type="ARBA" id="ARBA00033999"/>
    </source>
</evidence>
<evidence type="ECO:0000256" key="2">
    <source>
        <dbReference type="ARBA" id="ARBA00006409"/>
    </source>
</evidence>